<dbReference type="PANTHER" id="PTHR22605:SF16">
    <property type="entry name" value="E3 UBIQUITIN-PROTEIN LIGASE RNF213"/>
    <property type="match status" value="1"/>
</dbReference>
<name>A0A9D4CPZ8_DREPO</name>
<dbReference type="GO" id="GO:0016887">
    <property type="term" value="F:ATP hydrolysis activity"/>
    <property type="evidence" value="ECO:0007669"/>
    <property type="project" value="InterPro"/>
</dbReference>
<organism evidence="1 2">
    <name type="scientific">Dreissena polymorpha</name>
    <name type="common">Zebra mussel</name>
    <name type="synonym">Mytilus polymorpha</name>
    <dbReference type="NCBI Taxonomy" id="45954"/>
    <lineage>
        <taxon>Eukaryota</taxon>
        <taxon>Metazoa</taxon>
        <taxon>Spiralia</taxon>
        <taxon>Lophotrochozoa</taxon>
        <taxon>Mollusca</taxon>
        <taxon>Bivalvia</taxon>
        <taxon>Autobranchia</taxon>
        <taxon>Heteroconchia</taxon>
        <taxon>Euheterodonta</taxon>
        <taxon>Imparidentia</taxon>
        <taxon>Neoheterodontei</taxon>
        <taxon>Myida</taxon>
        <taxon>Dreissenoidea</taxon>
        <taxon>Dreissenidae</taxon>
        <taxon>Dreissena</taxon>
    </lineage>
</organism>
<gene>
    <name evidence="1" type="ORF">DPMN_054257</name>
</gene>
<comment type="caution">
    <text evidence="1">The sequence shown here is derived from an EMBL/GenBank/DDBJ whole genome shotgun (WGS) entry which is preliminary data.</text>
</comment>
<dbReference type="InterPro" id="IPR031248">
    <property type="entry name" value="RNF213"/>
</dbReference>
<keyword evidence="2" id="KW-1185">Reference proteome</keyword>
<dbReference type="GO" id="GO:0004842">
    <property type="term" value="F:ubiquitin-protein transferase activity"/>
    <property type="evidence" value="ECO:0007669"/>
    <property type="project" value="InterPro"/>
</dbReference>
<proteinExistence type="predicted"/>
<accession>A0A9D4CPZ8</accession>
<protein>
    <submittedName>
        <fullName evidence="1">Uncharacterized protein</fullName>
    </submittedName>
</protein>
<dbReference type="PANTHER" id="PTHR22605">
    <property type="entry name" value="RZ-TYPE DOMAIN-CONTAINING PROTEIN"/>
    <property type="match status" value="1"/>
</dbReference>
<dbReference type="AlphaFoldDB" id="A0A9D4CPZ8"/>
<dbReference type="EMBL" id="JAIWYP010000012">
    <property type="protein sequence ID" value="KAH3728303.1"/>
    <property type="molecule type" value="Genomic_DNA"/>
</dbReference>
<dbReference type="Proteomes" id="UP000828390">
    <property type="component" value="Unassembled WGS sequence"/>
</dbReference>
<evidence type="ECO:0000313" key="2">
    <source>
        <dbReference type="Proteomes" id="UP000828390"/>
    </source>
</evidence>
<reference evidence="1" key="2">
    <citation type="submission" date="2020-11" db="EMBL/GenBank/DDBJ databases">
        <authorList>
            <person name="McCartney M.A."/>
            <person name="Auch B."/>
            <person name="Kono T."/>
            <person name="Mallez S."/>
            <person name="Becker A."/>
            <person name="Gohl D.M."/>
            <person name="Silverstein K.A.T."/>
            <person name="Koren S."/>
            <person name="Bechman K.B."/>
            <person name="Herman A."/>
            <person name="Abrahante J.E."/>
            <person name="Garbe J."/>
        </authorList>
    </citation>
    <scope>NUCLEOTIDE SEQUENCE</scope>
    <source>
        <strain evidence="1">Duluth1</strain>
        <tissue evidence="1">Whole animal</tissue>
    </source>
</reference>
<sequence>MSRILIESQQFMREQKDECSFVSLRDVQRALMVMAWFYEQAENNGVLFEMMNTRLSNKYTFEAQNSEDEDNHANVGLDKLTRSLVLALGVCYHACLGTEKRQRYRKRVFKCFRDPCVLTRGANQIAEEIEW</sequence>
<evidence type="ECO:0000313" key="1">
    <source>
        <dbReference type="EMBL" id="KAH3728303.1"/>
    </source>
</evidence>
<reference evidence="1" key="1">
    <citation type="journal article" date="2019" name="bioRxiv">
        <title>The Genome of the Zebra Mussel, Dreissena polymorpha: A Resource for Invasive Species Research.</title>
        <authorList>
            <person name="McCartney M.A."/>
            <person name="Auch B."/>
            <person name="Kono T."/>
            <person name="Mallez S."/>
            <person name="Zhang Y."/>
            <person name="Obille A."/>
            <person name="Becker A."/>
            <person name="Abrahante J.E."/>
            <person name="Garbe J."/>
            <person name="Badalamenti J.P."/>
            <person name="Herman A."/>
            <person name="Mangelson H."/>
            <person name="Liachko I."/>
            <person name="Sullivan S."/>
            <person name="Sone E.D."/>
            <person name="Koren S."/>
            <person name="Silverstein K.A.T."/>
            <person name="Beckman K.B."/>
            <person name="Gohl D.M."/>
        </authorList>
    </citation>
    <scope>NUCLEOTIDE SEQUENCE</scope>
    <source>
        <strain evidence="1">Duluth1</strain>
        <tissue evidence="1">Whole animal</tissue>
    </source>
</reference>